<proteinExistence type="predicted"/>
<evidence type="ECO:0000313" key="2">
    <source>
        <dbReference type="Proteomes" id="UP000762676"/>
    </source>
</evidence>
<dbReference type="EMBL" id="BMAT01001318">
    <property type="protein sequence ID" value="GFR83187.1"/>
    <property type="molecule type" value="Genomic_DNA"/>
</dbReference>
<name>A0AAV4GBX1_9GAST</name>
<dbReference type="Proteomes" id="UP000762676">
    <property type="component" value="Unassembled WGS sequence"/>
</dbReference>
<sequence>MASSDVSEIHEPRANCYGSPNARFSLCWFRKQPGRRMPELHAMIAANIRESEQGNVQNMRQPGTTVKRRDLTVIQKREADSNRDMAIQAYRLMKKKIKQ</sequence>
<comment type="caution">
    <text evidence="1">The sequence shown here is derived from an EMBL/GenBank/DDBJ whole genome shotgun (WGS) entry which is preliminary data.</text>
</comment>
<protein>
    <submittedName>
        <fullName evidence="1">Uncharacterized protein</fullName>
    </submittedName>
</protein>
<evidence type="ECO:0000313" key="1">
    <source>
        <dbReference type="EMBL" id="GFR83187.1"/>
    </source>
</evidence>
<dbReference type="AlphaFoldDB" id="A0AAV4GBX1"/>
<gene>
    <name evidence="1" type="ORF">ElyMa_000644400</name>
</gene>
<organism evidence="1 2">
    <name type="scientific">Elysia marginata</name>
    <dbReference type="NCBI Taxonomy" id="1093978"/>
    <lineage>
        <taxon>Eukaryota</taxon>
        <taxon>Metazoa</taxon>
        <taxon>Spiralia</taxon>
        <taxon>Lophotrochozoa</taxon>
        <taxon>Mollusca</taxon>
        <taxon>Gastropoda</taxon>
        <taxon>Heterobranchia</taxon>
        <taxon>Euthyneura</taxon>
        <taxon>Panpulmonata</taxon>
        <taxon>Sacoglossa</taxon>
        <taxon>Placobranchoidea</taxon>
        <taxon>Plakobranchidae</taxon>
        <taxon>Elysia</taxon>
    </lineage>
</organism>
<keyword evidence="2" id="KW-1185">Reference proteome</keyword>
<accession>A0AAV4GBX1</accession>
<reference evidence="1 2" key="1">
    <citation type="journal article" date="2021" name="Elife">
        <title>Chloroplast acquisition without the gene transfer in kleptoplastic sea slugs, Plakobranchus ocellatus.</title>
        <authorList>
            <person name="Maeda T."/>
            <person name="Takahashi S."/>
            <person name="Yoshida T."/>
            <person name="Shimamura S."/>
            <person name="Takaki Y."/>
            <person name="Nagai Y."/>
            <person name="Toyoda A."/>
            <person name="Suzuki Y."/>
            <person name="Arimoto A."/>
            <person name="Ishii H."/>
            <person name="Satoh N."/>
            <person name="Nishiyama T."/>
            <person name="Hasebe M."/>
            <person name="Maruyama T."/>
            <person name="Minagawa J."/>
            <person name="Obokata J."/>
            <person name="Shigenobu S."/>
        </authorList>
    </citation>
    <scope>NUCLEOTIDE SEQUENCE [LARGE SCALE GENOMIC DNA]</scope>
</reference>